<comment type="caution">
    <text evidence="10">The sequence shown here is derived from an EMBL/GenBank/DDBJ whole genome shotgun (WGS) entry which is preliminary data.</text>
</comment>
<evidence type="ECO:0000256" key="4">
    <source>
        <dbReference type="ARBA" id="ARBA00022729"/>
    </source>
</evidence>
<dbReference type="PANTHER" id="PTHR11069:SF23">
    <property type="entry name" value="LYSOSOMAL ACID GLUCOSYLCERAMIDASE"/>
    <property type="match status" value="1"/>
</dbReference>
<dbReference type="EMBL" id="CAXAJV020001293">
    <property type="protein sequence ID" value="CAL7945475.1"/>
    <property type="molecule type" value="Genomic_DNA"/>
</dbReference>
<dbReference type="EC" id="3.2.1.45" evidence="3 6"/>
<evidence type="ECO:0000313" key="11">
    <source>
        <dbReference type="Proteomes" id="UP001642520"/>
    </source>
</evidence>
<protein>
    <recommendedName>
        <fullName evidence="3 6">Glucosylceramidase</fullName>
        <ecNumber evidence="3 6">3.2.1.45</ecNumber>
    </recommendedName>
</protein>
<name>A0ABP1NWT2_XYLVO</name>
<reference evidence="10 11" key="1">
    <citation type="submission" date="2024-08" db="EMBL/GenBank/DDBJ databases">
        <authorList>
            <person name="Will J Nash"/>
            <person name="Angela Man"/>
            <person name="Seanna McTaggart"/>
            <person name="Kendall Baker"/>
            <person name="Tom Barker"/>
            <person name="Leah Catchpole"/>
            <person name="Alex Durrant"/>
            <person name="Karim Gharbi"/>
            <person name="Naomi Irish"/>
            <person name="Gemy Kaithakottil"/>
            <person name="Debby Ku"/>
            <person name="Aaliyah Providence"/>
            <person name="Felix Shaw"/>
            <person name="David Swarbreck"/>
            <person name="Chris Watkins"/>
            <person name="Ann M. McCartney"/>
            <person name="Giulio Formenti"/>
            <person name="Alice Mouton"/>
            <person name="Noel Vella"/>
            <person name="Bjorn M von Reumont"/>
            <person name="Adriana Vella"/>
            <person name="Wilfried Haerty"/>
        </authorList>
    </citation>
    <scope>NUCLEOTIDE SEQUENCE [LARGE SCALE GENOMIC DNA]</scope>
</reference>
<evidence type="ECO:0000256" key="1">
    <source>
        <dbReference type="ARBA" id="ARBA00001013"/>
    </source>
</evidence>
<dbReference type="SUPFAM" id="SSF51011">
    <property type="entry name" value="Glycosyl hydrolase domain"/>
    <property type="match status" value="2"/>
</dbReference>
<comment type="catalytic activity">
    <reaction evidence="1">
        <text>a beta-D-glucosyl-(1&lt;-&gt;1')-N-acylsphing-4-enine + H2O = an N-acylsphing-4-enine + D-glucose</text>
        <dbReference type="Rhea" id="RHEA:13269"/>
        <dbReference type="ChEBI" id="CHEBI:4167"/>
        <dbReference type="ChEBI" id="CHEBI:15377"/>
        <dbReference type="ChEBI" id="CHEBI:22801"/>
        <dbReference type="ChEBI" id="CHEBI:52639"/>
        <dbReference type="EC" id="3.2.1.45"/>
    </reaction>
    <physiologicalReaction direction="left-to-right" evidence="1">
        <dbReference type="Rhea" id="RHEA:13270"/>
    </physiologicalReaction>
</comment>
<feature type="domain" description="Glycosyl hydrolase family 30 beta sandwich" evidence="9">
    <location>
        <begin position="473"/>
        <end position="533"/>
    </location>
</feature>
<dbReference type="Proteomes" id="UP001642520">
    <property type="component" value="Unassembled WGS sequence"/>
</dbReference>
<keyword evidence="4 7" id="KW-0732">Signal</keyword>
<accession>A0ABP1NWT2</accession>
<evidence type="ECO:0000256" key="5">
    <source>
        <dbReference type="ARBA" id="ARBA00022801"/>
    </source>
</evidence>
<feature type="signal peptide" evidence="7">
    <location>
        <begin position="1"/>
        <end position="43"/>
    </location>
</feature>
<keyword evidence="6" id="KW-0443">Lipid metabolism</keyword>
<dbReference type="InterPro" id="IPR001139">
    <property type="entry name" value="Glyco_hydro_30"/>
</dbReference>
<keyword evidence="6" id="KW-0746">Sphingolipid metabolism</keyword>
<dbReference type="InterPro" id="IPR033453">
    <property type="entry name" value="Glyco_hydro_30_TIM-barrel"/>
</dbReference>
<dbReference type="InterPro" id="IPR033452">
    <property type="entry name" value="GH30_C"/>
</dbReference>
<proteinExistence type="inferred from homology"/>
<evidence type="ECO:0000256" key="7">
    <source>
        <dbReference type="SAM" id="SignalP"/>
    </source>
</evidence>
<dbReference type="InterPro" id="IPR017853">
    <property type="entry name" value="GH"/>
</dbReference>
<comment type="similarity">
    <text evidence="2 6">Belongs to the glycosyl hydrolase 30 family.</text>
</comment>
<evidence type="ECO:0000256" key="2">
    <source>
        <dbReference type="ARBA" id="ARBA00005382"/>
    </source>
</evidence>
<dbReference type="Pfam" id="PF02055">
    <property type="entry name" value="Glyco_hydro_30"/>
    <property type="match status" value="1"/>
</dbReference>
<dbReference type="PANTHER" id="PTHR11069">
    <property type="entry name" value="GLUCOSYLCERAMIDASE"/>
    <property type="match status" value="1"/>
</dbReference>
<evidence type="ECO:0000256" key="3">
    <source>
        <dbReference type="ARBA" id="ARBA00012658"/>
    </source>
</evidence>
<sequence length="537" mass="61034">MPVRIRFNRTTVSQRVRRRANMWNTRMIVLLLVVAFLAVQGKASECVPRSFGTDRIVCVCNATYCDVTPLNNPRVPRNGTFYWYVSSRNGLRLNMASAEFGSCPVGVSSIVVLNVNTTARYQTILGFGTAFTDSAGINLNKLSSATQDQLIRSYYDPEVGSRYTLGRIPIAGTDFSTRPYTYDDYPNDTTLQHFALTQEDYHYKIPNARRALELNPEVKFFSSAWTAPAWMKTIDSINGYFGFLKRENYQTFADYILRFIEDYRDNGIDIWAVSTGNEPLNAFIPGISLPSMAWTPGTVRDWIANNLGPTLRASSRNGTRIFVLDDQRIELPWYVQAVFQDSRARDYTTGIAVHWYDDSFVPPTVLTEMHDDSPDKFILLTEACTGFRITDFPKVILGSWNRGEQYILSIIQYMNHWSVGWVDWNFALDSEGGPNWVNNTVDAPIIVNPDTDEFYKQPMYYALKHFSRFVDRGSVRISITDTDDIRATAFVTPSEEVVVVLYNRNQQPTTVTLNDPEAGTICVELPACSMNTIIYAR</sequence>
<evidence type="ECO:0000259" key="8">
    <source>
        <dbReference type="Pfam" id="PF02055"/>
    </source>
</evidence>
<gene>
    <name evidence="10" type="ORF">XYLVIOL_LOCUS7231</name>
</gene>
<dbReference type="Pfam" id="PF17189">
    <property type="entry name" value="Glyco_hydro_30C"/>
    <property type="match status" value="1"/>
</dbReference>
<keyword evidence="6" id="KW-0326">Glycosidase</keyword>
<evidence type="ECO:0000313" key="10">
    <source>
        <dbReference type="EMBL" id="CAL7945475.1"/>
    </source>
</evidence>
<keyword evidence="5 6" id="KW-0378">Hydrolase</keyword>
<keyword evidence="11" id="KW-1185">Reference proteome</keyword>
<dbReference type="Gene3D" id="3.20.20.80">
    <property type="entry name" value="Glycosidases"/>
    <property type="match status" value="1"/>
</dbReference>
<evidence type="ECO:0000259" key="9">
    <source>
        <dbReference type="Pfam" id="PF17189"/>
    </source>
</evidence>
<organism evidence="10 11">
    <name type="scientific">Xylocopa violacea</name>
    <name type="common">Violet carpenter bee</name>
    <name type="synonym">Apis violacea</name>
    <dbReference type="NCBI Taxonomy" id="135666"/>
    <lineage>
        <taxon>Eukaryota</taxon>
        <taxon>Metazoa</taxon>
        <taxon>Ecdysozoa</taxon>
        <taxon>Arthropoda</taxon>
        <taxon>Hexapoda</taxon>
        <taxon>Insecta</taxon>
        <taxon>Pterygota</taxon>
        <taxon>Neoptera</taxon>
        <taxon>Endopterygota</taxon>
        <taxon>Hymenoptera</taxon>
        <taxon>Apocrita</taxon>
        <taxon>Aculeata</taxon>
        <taxon>Apoidea</taxon>
        <taxon>Anthophila</taxon>
        <taxon>Apidae</taxon>
        <taxon>Xylocopa</taxon>
        <taxon>Xylocopa</taxon>
    </lineage>
</organism>
<feature type="domain" description="Glycosyl hydrolase family 30 TIM-barrel" evidence="8">
    <location>
        <begin position="124"/>
        <end position="470"/>
    </location>
</feature>
<feature type="chain" id="PRO_5045400061" description="Glucosylceramidase" evidence="7">
    <location>
        <begin position="44"/>
        <end position="537"/>
    </location>
</feature>
<evidence type="ECO:0000256" key="6">
    <source>
        <dbReference type="RuleBase" id="RU361188"/>
    </source>
</evidence>
<dbReference type="PRINTS" id="PR00843">
    <property type="entry name" value="GLHYDRLASE30"/>
</dbReference>
<dbReference type="SUPFAM" id="SSF51445">
    <property type="entry name" value="(Trans)glycosidases"/>
    <property type="match status" value="1"/>
</dbReference>